<dbReference type="AlphaFoldDB" id="A0AAD4UQA9"/>
<sequence>MTPFTEGFRRSKEKLVNSALDMLSLKFSGRASWSCPEVYKNLKFKEEVQPGSMYLEGEDVHRSFTEKFLDCRTAFLTFSKKEILICPPHQGTVSESPRGQADFSSKGPMDDPYSIPGESH</sequence>
<reference evidence="2" key="1">
    <citation type="submission" date="2022-03" db="EMBL/GenBank/DDBJ databases">
        <title>Genomic analyses of argali, domestic sheep and their hybrids provide insights into chromosomal evolution, heterosis and genetic basis of agronomic traits.</title>
        <authorList>
            <person name="Li M."/>
        </authorList>
    </citation>
    <scope>NUCLEOTIDE SEQUENCE</scope>
    <source>
        <strain evidence="2">CAU-MHL-2022a</strain>
        <tissue evidence="2">Skin</tissue>
    </source>
</reference>
<proteinExistence type="predicted"/>
<protein>
    <submittedName>
        <fullName evidence="2">Uncharacterized protein</fullName>
    </submittedName>
</protein>
<organism evidence="2 3">
    <name type="scientific">Ovis ammon polii</name>
    <dbReference type="NCBI Taxonomy" id="230172"/>
    <lineage>
        <taxon>Eukaryota</taxon>
        <taxon>Metazoa</taxon>
        <taxon>Chordata</taxon>
        <taxon>Craniata</taxon>
        <taxon>Vertebrata</taxon>
        <taxon>Euteleostomi</taxon>
        <taxon>Mammalia</taxon>
        <taxon>Eutheria</taxon>
        <taxon>Laurasiatheria</taxon>
        <taxon>Artiodactyla</taxon>
        <taxon>Ruminantia</taxon>
        <taxon>Pecora</taxon>
        <taxon>Bovidae</taxon>
        <taxon>Caprinae</taxon>
        <taxon>Ovis</taxon>
    </lineage>
</organism>
<feature type="region of interest" description="Disordered" evidence="1">
    <location>
        <begin position="88"/>
        <end position="120"/>
    </location>
</feature>
<evidence type="ECO:0000313" key="3">
    <source>
        <dbReference type="Proteomes" id="UP001214576"/>
    </source>
</evidence>
<dbReference type="EMBL" id="JAKZEL010000001">
    <property type="protein sequence ID" value="KAI4547970.1"/>
    <property type="molecule type" value="Genomic_DNA"/>
</dbReference>
<dbReference type="Proteomes" id="UP001214576">
    <property type="component" value="Unassembled WGS sequence"/>
</dbReference>
<accession>A0AAD4UQA9</accession>
<gene>
    <name evidence="2" type="ORF">MG293_000300</name>
</gene>
<keyword evidence="3" id="KW-1185">Reference proteome</keyword>
<evidence type="ECO:0000313" key="2">
    <source>
        <dbReference type="EMBL" id="KAI4547970.1"/>
    </source>
</evidence>
<evidence type="ECO:0000256" key="1">
    <source>
        <dbReference type="SAM" id="MobiDB-lite"/>
    </source>
</evidence>
<name>A0AAD4UQA9_OVIAM</name>
<comment type="caution">
    <text evidence="2">The sequence shown here is derived from an EMBL/GenBank/DDBJ whole genome shotgun (WGS) entry which is preliminary data.</text>
</comment>